<feature type="region of interest" description="Disordered" evidence="3">
    <location>
        <begin position="800"/>
        <end position="826"/>
    </location>
</feature>
<evidence type="ECO:0000313" key="7">
    <source>
        <dbReference type="Proteomes" id="UP000186303"/>
    </source>
</evidence>
<proteinExistence type="predicted"/>
<name>M5EBF4_MALS4</name>
<dbReference type="STRING" id="1230383.M5EBF4"/>
<dbReference type="AlphaFoldDB" id="M5EBF4"/>
<protein>
    <submittedName>
        <fullName evidence="6">Uncharacterized protein</fullName>
    </submittedName>
</protein>
<dbReference type="OrthoDB" id="432528at2759"/>
<keyword evidence="7" id="KW-1185">Reference proteome</keyword>
<feature type="chain" id="PRO_5015096535" evidence="5">
    <location>
        <begin position="24"/>
        <end position="957"/>
    </location>
</feature>
<keyword evidence="1" id="KW-0880">Kelch repeat</keyword>
<dbReference type="OMA" id="KRAYHSA"/>
<accession>M5EBF4</accession>
<feature type="compositionally biased region" description="Low complexity" evidence="3">
    <location>
        <begin position="615"/>
        <end position="626"/>
    </location>
</feature>
<dbReference type="Pfam" id="PF24681">
    <property type="entry name" value="Kelch_KLHDC2_KLHL20_DRC7"/>
    <property type="match status" value="1"/>
</dbReference>
<feature type="compositionally biased region" description="Low complexity" evidence="3">
    <location>
        <begin position="695"/>
        <end position="714"/>
    </location>
</feature>
<dbReference type="InterPro" id="IPR015915">
    <property type="entry name" value="Kelch-typ_b-propeller"/>
</dbReference>
<keyword evidence="4" id="KW-0812">Transmembrane</keyword>
<evidence type="ECO:0000256" key="3">
    <source>
        <dbReference type="SAM" id="MobiDB-lite"/>
    </source>
</evidence>
<gene>
    <name evidence="6" type="ORF">MSYG_2658</name>
</gene>
<reference evidence="7" key="1">
    <citation type="journal article" date="2017" name="Nucleic Acids Res.">
        <title>Proteogenomics produces comprehensive and highly accurate protein-coding gene annotation in a complete genome assembly of Malassezia sympodialis.</title>
        <authorList>
            <person name="Zhu Y."/>
            <person name="Engstroem P.G."/>
            <person name="Tellgren-Roth C."/>
            <person name="Baudo C.D."/>
            <person name="Kennell J.C."/>
            <person name="Sun S."/>
            <person name="Billmyre R.B."/>
            <person name="Schroeder M.S."/>
            <person name="Andersson A."/>
            <person name="Holm T."/>
            <person name="Sigurgeirsson B."/>
            <person name="Wu G."/>
            <person name="Sankaranarayanan S.R."/>
            <person name="Siddharthan R."/>
            <person name="Sanyal K."/>
            <person name="Lundeberg J."/>
            <person name="Nystedt B."/>
            <person name="Boekhout T."/>
            <person name="Dawson T.L. Jr."/>
            <person name="Heitman J."/>
            <person name="Scheynius A."/>
            <person name="Lehtioe J."/>
        </authorList>
    </citation>
    <scope>NUCLEOTIDE SEQUENCE [LARGE SCALE GENOMIC DNA]</scope>
    <source>
        <strain evidence="7">ATCC 42132</strain>
    </source>
</reference>
<feature type="region of interest" description="Disordered" evidence="3">
    <location>
        <begin position="615"/>
        <end position="725"/>
    </location>
</feature>
<keyword evidence="4" id="KW-1133">Transmembrane helix</keyword>
<dbReference type="SUPFAM" id="SSF50965">
    <property type="entry name" value="Galactose oxidase, central domain"/>
    <property type="match status" value="1"/>
</dbReference>
<dbReference type="Gene3D" id="2.120.10.80">
    <property type="entry name" value="Kelch-type beta propeller"/>
    <property type="match status" value="2"/>
</dbReference>
<dbReference type="VEuPathDB" id="FungiDB:MSYG_2658"/>
<feature type="region of interest" description="Disordered" evidence="3">
    <location>
        <begin position="533"/>
        <end position="583"/>
    </location>
</feature>
<keyword evidence="5" id="KW-0732">Signal</keyword>
<evidence type="ECO:0000256" key="5">
    <source>
        <dbReference type="SAM" id="SignalP"/>
    </source>
</evidence>
<dbReference type="HOGENOM" id="CLU_308368_0_0_1"/>
<keyword evidence="2" id="KW-0677">Repeat</keyword>
<keyword evidence="4" id="KW-0472">Membrane</keyword>
<feature type="compositionally biased region" description="Polar residues" evidence="3">
    <location>
        <begin position="636"/>
        <end position="652"/>
    </location>
</feature>
<dbReference type="KEGG" id="msym:MSY001_2303"/>
<feature type="signal peptide" evidence="5">
    <location>
        <begin position="1"/>
        <end position="23"/>
    </location>
</feature>
<evidence type="ECO:0000256" key="4">
    <source>
        <dbReference type="SAM" id="Phobius"/>
    </source>
</evidence>
<evidence type="ECO:0000256" key="1">
    <source>
        <dbReference type="ARBA" id="ARBA00022441"/>
    </source>
</evidence>
<dbReference type="Proteomes" id="UP000186303">
    <property type="component" value="Chromosome 4"/>
</dbReference>
<dbReference type="PANTHER" id="PTHR46093">
    <property type="entry name" value="ACYL-COA-BINDING DOMAIN-CONTAINING PROTEIN 5"/>
    <property type="match status" value="1"/>
</dbReference>
<evidence type="ECO:0000313" key="6">
    <source>
        <dbReference type="EMBL" id="SHO78316.1"/>
    </source>
</evidence>
<dbReference type="RefSeq" id="XP_018740837.1">
    <property type="nucleotide sequence ID" value="XM_018884148.1"/>
</dbReference>
<feature type="compositionally biased region" description="Polar residues" evidence="3">
    <location>
        <begin position="533"/>
        <end position="554"/>
    </location>
</feature>
<feature type="transmembrane region" description="Helical" evidence="4">
    <location>
        <begin position="726"/>
        <end position="748"/>
    </location>
</feature>
<dbReference type="PANTHER" id="PTHR46093:SF18">
    <property type="entry name" value="FIBRONECTIN TYPE-III DOMAIN-CONTAINING PROTEIN"/>
    <property type="match status" value="1"/>
</dbReference>
<sequence>MGRFLSLVPYVAALIAAAPHTLAAPAPTPTSVRPSSTEDSGLTALFGTKLFGQLGEAYGAQQTDSPGTPQQDGSVAADFMKMLGSVGQFQMPEPDMARYSNATPAPRWGATAQYMQGSQTIVFVGGQLDDQGHVSNETLALDMSGLTNLQSTRASVKRMPWLRVQRGNDSVAAPKAAYASSYVSTSVCGATDGHLVDTLWVVGGKPEDCGEKTHDLHTYSLEKKNQTLVGTWKPIRTNGTQPTRRSHAGAVLTRSLLPDQEDVALMVWGGEDVEAACQSKGAHKPIASSMDLLFIGPPLDQQCSPPKQFAKAEAQSFAMSQNLSTVPVVDYAAVQMPLIHNSQTNRDETPLLFLGGRDKSRTLVDFAQPWAMDLSSGQWAKWGTTGDIPSPRVGHSAVHTNDGRVLVYGGYKMHHDWKNVSKEPTDEMYMLDASHTPARWTRIHYRAPPENGPRPSKRAYHSAVMVDDVLVVAFGQQHQSTAYGLEKRGGTNENASDPLVMYMDTRENIMGFRWTDKLSAIVSARVTQNMLGAESTPTSATYQPTSAVRASSTRGGAKPTSMSLPDMSRIPTPQESSASVSSASKASASKASASKASASKASASKASASQASASQASANKAAASKAPADQGPPAQDGSNHANGDAQDGSNAASGEEQDGSNHANGDAQDGQGQDGGAQDGAQDGNDAQADKDDANSSSDSPASSPSAAQDDQNSGGDDQTTNSGAIAGGVLGAAALAVGAVVGGLYAYKKRRESQKIAELKSNGVLYDKGSSAPPVSSLWLQRPLRDVVDYDLPGRSSNLSGYSMQGHAGTPSSLSPAGGRMMGHDDRHTVRGPRSVLDSYATDPSNPYALDASHPYAMDASHPYGMSDDAYAQAYMPASATFDPASPSYGYMDGVQRSSGAEVTSNMDENGSMYANSVEGQTMVHGDVPRRSASFRFPETQAYAAHEPSNLRVMNN</sequence>
<organism evidence="6 7">
    <name type="scientific">Malassezia sympodialis (strain ATCC 42132)</name>
    <name type="common">Atopic eczema-associated yeast</name>
    <dbReference type="NCBI Taxonomy" id="1230383"/>
    <lineage>
        <taxon>Eukaryota</taxon>
        <taxon>Fungi</taxon>
        <taxon>Dikarya</taxon>
        <taxon>Basidiomycota</taxon>
        <taxon>Ustilaginomycotina</taxon>
        <taxon>Malasseziomycetes</taxon>
        <taxon>Malasseziales</taxon>
        <taxon>Malasseziaceae</taxon>
        <taxon>Malassezia</taxon>
    </lineage>
</organism>
<evidence type="ECO:0000256" key="2">
    <source>
        <dbReference type="ARBA" id="ARBA00022737"/>
    </source>
</evidence>
<dbReference type="InterPro" id="IPR011043">
    <property type="entry name" value="Gal_Oxase/kelch_b-propeller"/>
</dbReference>
<dbReference type="EMBL" id="LT671824">
    <property type="protein sequence ID" value="SHO78316.1"/>
    <property type="molecule type" value="Genomic_DNA"/>
</dbReference>